<protein>
    <submittedName>
        <fullName evidence="3">Uncharacterized protein</fullName>
    </submittedName>
</protein>
<dbReference type="Proteomes" id="UP000295097">
    <property type="component" value="Unassembled WGS sequence"/>
</dbReference>
<feature type="compositionally biased region" description="Basic and acidic residues" evidence="1">
    <location>
        <begin position="224"/>
        <end position="233"/>
    </location>
</feature>
<feature type="region of interest" description="Disordered" evidence="1">
    <location>
        <begin position="378"/>
        <end position="405"/>
    </location>
</feature>
<dbReference type="RefSeq" id="WP_132307600.1">
    <property type="nucleotide sequence ID" value="NZ_SMAR01000001.1"/>
</dbReference>
<feature type="transmembrane region" description="Helical" evidence="2">
    <location>
        <begin position="343"/>
        <end position="364"/>
    </location>
</feature>
<proteinExistence type="predicted"/>
<feature type="region of interest" description="Disordered" evidence="1">
    <location>
        <begin position="422"/>
        <end position="462"/>
    </location>
</feature>
<name>A0A4R3NYL8_9HYPH</name>
<gene>
    <name evidence="3" type="ORF">EDC90_1001206</name>
</gene>
<accession>A0A4R3NYL8</accession>
<feature type="compositionally biased region" description="Basic and acidic residues" evidence="1">
    <location>
        <begin position="91"/>
        <end position="106"/>
    </location>
</feature>
<dbReference type="AlphaFoldDB" id="A0A4R3NYL8"/>
<keyword evidence="4" id="KW-1185">Reference proteome</keyword>
<feature type="region of interest" description="Disordered" evidence="1">
    <location>
        <begin position="68"/>
        <end position="337"/>
    </location>
</feature>
<comment type="caution">
    <text evidence="3">The sequence shown here is derived from an EMBL/GenBank/DDBJ whole genome shotgun (WGS) entry which is preliminary data.</text>
</comment>
<dbReference type="EMBL" id="SMAR01000001">
    <property type="protein sequence ID" value="TCT45065.1"/>
    <property type="molecule type" value="Genomic_DNA"/>
</dbReference>
<evidence type="ECO:0000256" key="1">
    <source>
        <dbReference type="SAM" id="MobiDB-lite"/>
    </source>
</evidence>
<keyword evidence="2" id="KW-1133">Transmembrane helix</keyword>
<feature type="compositionally biased region" description="Acidic residues" evidence="1">
    <location>
        <begin position="321"/>
        <end position="330"/>
    </location>
</feature>
<feature type="compositionally biased region" description="Polar residues" evidence="1">
    <location>
        <begin position="208"/>
        <end position="221"/>
    </location>
</feature>
<keyword evidence="2" id="KW-0812">Transmembrane</keyword>
<evidence type="ECO:0000313" key="4">
    <source>
        <dbReference type="Proteomes" id="UP000295097"/>
    </source>
</evidence>
<feature type="compositionally biased region" description="Acidic residues" evidence="1">
    <location>
        <begin position="234"/>
        <end position="247"/>
    </location>
</feature>
<keyword evidence="2" id="KW-0472">Membrane</keyword>
<evidence type="ECO:0000256" key="2">
    <source>
        <dbReference type="SAM" id="Phobius"/>
    </source>
</evidence>
<feature type="compositionally biased region" description="Low complexity" evidence="1">
    <location>
        <begin position="432"/>
        <end position="453"/>
    </location>
</feature>
<reference evidence="3 4" key="1">
    <citation type="submission" date="2019-03" db="EMBL/GenBank/DDBJ databases">
        <title>Freshwater and sediment microbial communities from various areas in North America, analyzing microbe dynamics in response to fracking.</title>
        <authorList>
            <person name="Lamendella R."/>
        </authorList>
    </citation>
    <scope>NUCLEOTIDE SEQUENCE [LARGE SCALE GENOMIC DNA]</scope>
    <source>
        <strain evidence="3 4">175.2</strain>
    </source>
</reference>
<feature type="compositionally biased region" description="Basic and acidic residues" evidence="1">
    <location>
        <begin position="130"/>
        <end position="143"/>
    </location>
</feature>
<evidence type="ECO:0000313" key="3">
    <source>
        <dbReference type="EMBL" id="TCT45065.1"/>
    </source>
</evidence>
<feature type="compositionally biased region" description="Acidic residues" evidence="1">
    <location>
        <begin position="189"/>
        <end position="202"/>
    </location>
</feature>
<organism evidence="3 4">
    <name type="scientific">Martelella mediterranea</name>
    <dbReference type="NCBI Taxonomy" id="293089"/>
    <lineage>
        <taxon>Bacteria</taxon>
        <taxon>Pseudomonadati</taxon>
        <taxon>Pseudomonadota</taxon>
        <taxon>Alphaproteobacteria</taxon>
        <taxon>Hyphomicrobiales</taxon>
        <taxon>Aurantimonadaceae</taxon>
        <taxon>Martelella</taxon>
    </lineage>
</organism>
<feature type="compositionally biased region" description="Basic and acidic residues" evidence="1">
    <location>
        <begin position="166"/>
        <end position="188"/>
    </location>
</feature>
<dbReference type="OrthoDB" id="8442940at2"/>
<feature type="compositionally biased region" description="Acidic residues" evidence="1">
    <location>
        <begin position="68"/>
        <end position="81"/>
    </location>
</feature>
<sequence>MADFTSVIRRAVEGLPESTPEMRARVYEKARAAVIRQMENMNPKPPEALVKRQIDKIDTAIAEVEAEFAEALPPEEPDDAAEPASDNIADVEDRPDVHEDTVRTEYDDREQDEPDQQIRDEEPVDAPEPQNHRFFEPHDREVEQQPEPLADAANNPSVDDEADEYEHDRYDYRDAGVDDRDDFTRHDDATDEAGDDAELSDDDLPRQPSGSSYGALRQSTFEIVGRDGLRDEDPAIEADVSDEPEDDAGYHFETPDDVDTTGQRVSFGDGEEHFNQEDEDDRAPRFEPAPPPPRRPVPEKDWAHVDSLLGLEPEDQLGSYEDYDEEDDDVADNKGDGASRRRLVPALIGLVVILVIAVGGYFAWTNMGSMRDLVAGSSQPADTEVAETDTPAPGGDAAEEAGSVDKPFTQRLLPDGTEVVEGLPAAGSATGPARTVASRTAAASDSATPSTSSQEAADPAPPVGAGQLMYLYEEQLGQSVPSSFEGSVEWELKQENNGTAVSEPVIEGTMNVPDVGLKGTITFRRNDDPSLPASHLVDVSFELSDNFEGGAIDNVQRMSLKNTEASRGDPLVAVSAKITDDLYMLALNDYQQARKQNMTLLRDRNWIDIPVTYRNGRRALLTLEKGTTGMAIFDRAIQEWQALGDINDGN</sequence>